<dbReference type="Pfam" id="PF07985">
    <property type="entry name" value="SRR1"/>
    <property type="match status" value="1"/>
</dbReference>
<dbReference type="PANTHER" id="PTHR42080">
    <property type="entry name" value="SRR1 DOMAIN-CONTAINING PROTEIN"/>
    <property type="match status" value="1"/>
</dbReference>
<reference evidence="3 4" key="1">
    <citation type="journal article" date="2024" name="IMA Fungus">
        <title>IMA Genome - F19 : A genome assembly and annotation guide to empower mycologists, including annotated draft genome sequences of Ceratocystis pirilliformis, Diaporthe australafricana, Fusarium ophioides, Paecilomyces lecythidis, and Sporothrix stenoceras.</title>
        <authorList>
            <person name="Aylward J."/>
            <person name="Wilson A.M."/>
            <person name="Visagie C.M."/>
            <person name="Spraker J."/>
            <person name="Barnes I."/>
            <person name="Buitendag C."/>
            <person name="Ceriani C."/>
            <person name="Del Mar Angel L."/>
            <person name="du Plessis D."/>
            <person name="Fuchs T."/>
            <person name="Gasser K."/>
            <person name="Kramer D."/>
            <person name="Li W."/>
            <person name="Munsamy K."/>
            <person name="Piso A."/>
            <person name="Price J.L."/>
            <person name="Sonnekus B."/>
            <person name="Thomas C."/>
            <person name="van der Nest A."/>
            <person name="van Dijk A."/>
            <person name="van Heerden A."/>
            <person name="van Vuuren N."/>
            <person name="Yilmaz N."/>
            <person name="Duong T.A."/>
            <person name="van der Merwe N.A."/>
            <person name="Wingfield M.J."/>
            <person name="Wingfield B.D."/>
        </authorList>
    </citation>
    <scope>NUCLEOTIDE SEQUENCE [LARGE SCALE GENOMIC DNA]</scope>
    <source>
        <strain evidence="3 4">CMW 18167</strain>
    </source>
</reference>
<evidence type="ECO:0000313" key="3">
    <source>
        <dbReference type="EMBL" id="KAL1878871.1"/>
    </source>
</evidence>
<protein>
    <recommendedName>
        <fullName evidence="2">SRR1-like domain-containing protein</fullName>
    </recommendedName>
</protein>
<feature type="region of interest" description="Disordered" evidence="1">
    <location>
        <begin position="1"/>
        <end position="75"/>
    </location>
</feature>
<proteinExistence type="predicted"/>
<evidence type="ECO:0000256" key="1">
    <source>
        <dbReference type="SAM" id="MobiDB-lite"/>
    </source>
</evidence>
<feature type="domain" description="SRR1-like" evidence="2">
    <location>
        <begin position="85"/>
        <end position="249"/>
    </location>
</feature>
<feature type="compositionally biased region" description="Basic residues" evidence="1">
    <location>
        <begin position="1"/>
        <end position="12"/>
    </location>
</feature>
<dbReference type="PANTHER" id="PTHR42080:SF1">
    <property type="entry name" value="SRR1-LIKE DOMAIN-CONTAINING PROTEIN"/>
    <property type="match status" value="1"/>
</dbReference>
<evidence type="ECO:0000259" key="2">
    <source>
        <dbReference type="Pfam" id="PF07985"/>
    </source>
</evidence>
<dbReference type="InterPro" id="IPR012942">
    <property type="entry name" value="SRR1-like"/>
</dbReference>
<dbReference type="Proteomes" id="UP001583193">
    <property type="component" value="Unassembled WGS sequence"/>
</dbReference>
<accession>A0ABR3XSB9</accession>
<dbReference type="EMBL" id="JAVDPF010000011">
    <property type="protein sequence ID" value="KAL1878871.1"/>
    <property type="molecule type" value="Genomic_DNA"/>
</dbReference>
<name>A0ABR3XSB9_9EURO</name>
<evidence type="ECO:0000313" key="4">
    <source>
        <dbReference type="Proteomes" id="UP001583193"/>
    </source>
</evidence>
<organism evidence="3 4">
    <name type="scientific">Paecilomyces lecythidis</name>
    <dbReference type="NCBI Taxonomy" id="3004212"/>
    <lineage>
        <taxon>Eukaryota</taxon>
        <taxon>Fungi</taxon>
        <taxon>Dikarya</taxon>
        <taxon>Ascomycota</taxon>
        <taxon>Pezizomycotina</taxon>
        <taxon>Eurotiomycetes</taxon>
        <taxon>Eurotiomycetidae</taxon>
        <taxon>Eurotiales</taxon>
        <taxon>Thermoascaceae</taxon>
        <taxon>Paecilomyces</taxon>
    </lineage>
</organism>
<sequence>MPHTSRKKKASAQKRLEIADDDGWTHVTKGGNAPRRTVKTVEGELRPAEPPSRLTAGELEKQYETHKQKWDESSTSETLSHVLRERLAQSMKNIDNIVCIGLGSPSGFLRGGWVDRRSISLYQLAALASICSLRGTLDPQSSAIKAFAQDPVFNDFDKKLLQSLGITVVEDPKAFELVNERTFLYCPGAERAHLDRILASSPAILFGGPLDNLSPEQEILASYVQARNSLQLPAFEPNEHAFWKMRLYWKDEDN</sequence>
<feature type="compositionally biased region" description="Basic and acidic residues" evidence="1">
    <location>
        <begin position="58"/>
        <end position="72"/>
    </location>
</feature>
<comment type="caution">
    <text evidence="3">The sequence shown here is derived from an EMBL/GenBank/DDBJ whole genome shotgun (WGS) entry which is preliminary data.</text>
</comment>
<gene>
    <name evidence="3" type="ORF">Plec18167_004166</name>
</gene>
<keyword evidence="4" id="KW-1185">Reference proteome</keyword>